<sequence length="269" mass="29724">MQCRVVQSSNKLASSKEPSSTHKARLVAILISLGATYVIGDMYSANLTSLLARPAREQPIGTLEALEEAMRDRKYELVVERHSSSLTILENGTGVYGRLAKLMRRQKLQRVRSIEVGVRLVLAHKKIAVLGGRETLFYDTERFGSHNFHLSEKLYTRYSAIALQIGSPYLETFNNVIMNLFEAGIIAKMTEDEYKKLPEQSRKSDPVTESDKINGDVTGDSAATSQTQSESTIGLEPVSLVMLRGAFCLLGIGHFVAGELILTFIKAAQ</sequence>
<name>A0A8S3YGD0_PARAO</name>
<evidence type="ECO:0000313" key="10">
    <source>
        <dbReference type="Proteomes" id="UP000691718"/>
    </source>
</evidence>
<dbReference type="Proteomes" id="UP000691718">
    <property type="component" value="Unassembled WGS sequence"/>
</dbReference>
<keyword evidence="2" id="KW-1003">Cell membrane</keyword>
<keyword evidence="3" id="KW-0812">Transmembrane</keyword>
<feature type="compositionally biased region" description="Low complexity" evidence="8">
    <location>
        <begin position="221"/>
        <end position="230"/>
    </location>
</feature>
<protein>
    <submittedName>
        <fullName evidence="9">(apollo) hypothetical protein</fullName>
    </submittedName>
</protein>
<dbReference type="OrthoDB" id="5984008at2759"/>
<dbReference type="GO" id="GO:0005886">
    <property type="term" value="C:plasma membrane"/>
    <property type="evidence" value="ECO:0007669"/>
    <property type="project" value="UniProtKB-SubCell"/>
</dbReference>
<comment type="caution">
    <text evidence="9">The sequence shown here is derived from an EMBL/GenBank/DDBJ whole genome shotgun (WGS) entry which is preliminary data.</text>
</comment>
<dbReference type="EMBL" id="CAJQZP010001679">
    <property type="protein sequence ID" value="CAG5058519.1"/>
    <property type="molecule type" value="Genomic_DNA"/>
</dbReference>
<evidence type="ECO:0000256" key="1">
    <source>
        <dbReference type="ARBA" id="ARBA00004651"/>
    </source>
</evidence>
<accession>A0A8S3YGD0</accession>
<evidence type="ECO:0000256" key="2">
    <source>
        <dbReference type="ARBA" id="ARBA00022475"/>
    </source>
</evidence>
<keyword evidence="4" id="KW-1133">Transmembrane helix</keyword>
<keyword evidence="7" id="KW-0325">Glycoprotein</keyword>
<keyword evidence="5" id="KW-0472">Membrane</keyword>
<keyword evidence="6" id="KW-0675">Receptor</keyword>
<reference evidence="9" key="1">
    <citation type="submission" date="2021-04" db="EMBL/GenBank/DDBJ databases">
        <authorList>
            <person name="Tunstrom K."/>
        </authorList>
    </citation>
    <scope>NUCLEOTIDE SEQUENCE</scope>
</reference>
<dbReference type="InterPro" id="IPR052192">
    <property type="entry name" value="Insect_Ionotropic_Sensory_Rcpt"/>
</dbReference>
<gene>
    <name evidence="9" type="ORF">PAPOLLO_LOCUS27602</name>
</gene>
<evidence type="ECO:0000256" key="4">
    <source>
        <dbReference type="ARBA" id="ARBA00022989"/>
    </source>
</evidence>
<dbReference type="PANTHER" id="PTHR42643">
    <property type="entry name" value="IONOTROPIC RECEPTOR 20A-RELATED"/>
    <property type="match status" value="1"/>
</dbReference>
<evidence type="ECO:0000256" key="8">
    <source>
        <dbReference type="SAM" id="MobiDB-lite"/>
    </source>
</evidence>
<evidence type="ECO:0000313" key="9">
    <source>
        <dbReference type="EMBL" id="CAG5058519.1"/>
    </source>
</evidence>
<organism evidence="9 10">
    <name type="scientific">Parnassius apollo</name>
    <name type="common">Apollo butterfly</name>
    <name type="synonym">Papilio apollo</name>
    <dbReference type="NCBI Taxonomy" id="110799"/>
    <lineage>
        <taxon>Eukaryota</taxon>
        <taxon>Metazoa</taxon>
        <taxon>Ecdysozoa</taxon>
        <taxon>Arthropoda</taxon>
        <taxon>Hexapoda</taxon>
        <taxon>Insecta</taxon>
        <taxon>Pterygota</taxon>
        <taxon>Neoptera</taxon>
        <taxon>Endopterygota</taxon>
        <taxon>Lepidoptera</taxon>
        <taxon>Glossata</taxon>
        <taxon>Ditrysia</taxon>
        <taxon>Papilionoidea</taxon>
        <taxon>Papilionidae</taxon>
        <taxon>Parnassiinae</taxon>
        <taxon>Parnassini</taxon>
        <taxon>Parnassius</taxon>
        <taxon>Parnassius</taxon>
    </lineage>
</organism>
<feature type="region of interest" description="Disordered" evidence="8">
    <location>
        <begin position="197"/>
        <end position="230"/>
    </location>
</feature>
<dbReference type="AlphaFoldDB" id="A0A8S3YGD0"/>
<keyword evidence="10" id="KW-1185">Reference proteome</keyword>
<evidence type="ECO:0000256" key="6">
    <source>
        <dbReference type="ARBA" id="ARBA00023170"/>
    </source>
</evidence>
<evidence type="ECO:0000256" key="5">
    <source>
        <dbReference type="ARBA" id="ARBA00023136"/>
    </source>
</evidence>
<evidence type="ECO:0000256" key="7">
    <source>
        <dbReference type="ARBA" id="ARBA00023180"/>
    </source>
</evidence>
<feature type="compositionally biased region" description="Basic and acidic residues" evidence="8">
    <location>
        <begin position="197"/>
        <end position="214"/>
    </location>
</feature>
<evidence type="ECO:0000256" key="3">
    <source>
        <dbReference type="ARBA" id="ARBA00022692"/>
    </source>
</evidence>
<dbReference type="PANTHER" id="PTHR42643:SF30">
    <property type="entry name" value="IONOTROPIC RECEPTOR 40A-RELATED"/>
    <property type="match status" value="1"/>
</dbReference>
<proteinExistence type="predicted"/>
<comment type="subcellular location">
    <subcellularLocation>
        <location evidence="1">Cell membrane</location>
        <topology evidence="1">Multi-pass membrane protein</topology>
    </subcellularLocation>
</comment>